<accession>A0ACC0KNU2</accession>
<organism evidence="1 2">
    <name type="scientific">Choristoneura fumiferana</name>
    <name type="common">Spruce budworm moth</name>
    <name type="synonym">Archips fumiferana</name>
    <dbReference type="NCBI Taxonomy" id="7141"/>
    <lineage>
        <taxon>Eukaryota</taxon>
        <taxon>Metazoa</taxon>
        <taxon>Ecdysozoa</taxon>
        <taxon>Arthropoda</taxon>
        <taxon>Hexapoda</taxon>
        <taxon>Insecta</taxon>
        <taxon>Pterygota</taxon>
        <taxon>Neoptera</taxon>
        <taxon>Endopterygota</taxon>
        <taxon>Lepidoptera</taxon>
        <taxon>Glossata</taxon>
        <taxon>Ditrysia</taxon>
        <taxon>Tortricoidea</taxon>
        <taxon>Tortricidae</taxon>
        <taxon>Tortricinae</taxon>
        <taxon>Choristoneura</taxon>
    </lineage>
</organism>
<dbReference type="Proteomes" id="UP001064048">
    <property type="component" value="Chromosome 18"/>
</dbReference>
<keyword evidence="2" id="KW-1185">Reference proteome</keyword>
<reference evidence="1 2" key="1">
    <citation type="journal article" date="2022" name="Genome Biol. Evol.">
        <title>The Spruce Budworm Genome: Reconstructing the Evolutionary History of Antifreeze Proteins.</title>
        <authorList>
            <person name="Beliveau C."/>
            <person name="Gagne P."/>
            <person name="Picq S."/>
            <person name="Vernygora O."/>
            <person name="Keeling C.I."/>
            <person name="Pinkney K."/>
            <person name="Doucet D."/>
            <person name="Wen F."/>
            <person name="Johnston J.S."/>
            <person name="Maaroufi H."/>
            <person name="Boyle B."/>
            <person name="Laroche J."/>
            <person name="Dewar K."/>
            <person name="Juretic N."/>
            <person name="Blackburn G."/>
            <person name="Nisole A."/>
            <person name="Brunet B."/>
            <person name="Brandao M."/>
            <person name="Lumley L."/>
            <person name="Duan J."/>
            <person name="Quan G."/>
            <person name="Lucarotti C.J."/>
            <person name="Roe A.D."/>
            <person name="Sperling F.A.H."/>
            <person name="Levesque R.C."/>
            <person name="Cusson M."/>
        </authorList>
    </citation>
    <scope>NUCLEOTIDE SEQUENCE [LARGE SCALE GENOMIC DNA]</scope>
    <source>
        <strain evidence="1">Glfc:IPQL:Cfum</strain>
    </source>
</reference>
<protein>
    <submittedName>
        <fullName evidence="1">Uncharacterized protein</fullName>
    </submittedName>
</protein>
<evidence type="ECO:0000313" key="1">
    <source>
        <dbReference type="EMBL" id="KAI8437945.1"/>
    </source>
</evidence>
<comment type="caution">
    <text evidence="1">The sequence shown here is derived from an EMBL/GenBank/DDBJ whole genome shotgun (WGS) entry which is preliminary data.</text>
</comment>
<proteinExistence type="predicted"/>
<evidence type="ECO:0000313" key="2">
    <source>
        <dbReference type="Proteomes" id="UP001064048"/>
    </source>
</evidence>
<sequence length="403" mass="46821">MSSDGEENRWKVRCFIPTCRNTSDKKPSLKFFHIRKELQRDWCELVRRHCPQNQLRCCGDHINVEEDLENYEKYLLGARPRLKLTATLKNIPQLFQDSNLESSSSGIKYEKNGRNHLMAKIKSKPKMYLGLPKNYWWLIDFLSEKCSCLALHIIITLFKIKNNHTFMRMSDEFEKATSIIRLLFEKNVYILATFLQNIVYLPNLYEIKKNWPLVLRMKYSNVQMMIDCFEIEIEEPSNPFKQAQTWSQHKYCNTVKYLIACTPAGFIAFISKGYGGRISGKAIACKSGLIDIVPPNAVIMAGRGFKGIESLLSTKNAKLLCPPSVQSYSKVTKEEVIKTKVIASLRVHIKRVIRRVRQFDMLKPHALVNHKHLKYLDEIVTIACGLINLQNPVNEENNKYHMR</sequence>
<name>A0ACC0KNU2_CHOFU</name>
<gene>
    <name evidence="1" type="ORF">MSG28_010611</name>
</gene>
<dbReference type="EMBL" id="CM046118">
    <property type="protein sequence ID" value="KAI8437945.1"/>
    <property type="molecule type" value="Genomic_DNA"/>
</dbReference>